<dbReference type="Pfam" id="PF08433">
    <property type="entry name" value="KTI12"/>
    <property type="match status" value="1"/>
</dbReference>
<keyword evidence="1" id="KW-0547">Nucleotide-binding</keyword>
<reference evidence="5" key="1">
    <citation type="submission" date="2018-08" db="EMBL/GenBank/DDBJ databases">
        <authorList>
            <person name="Cornetti L."/>
        </authorList>
    </citation>
    <scope>NUCLEOTIDE SEQUENCE</scope>
    <source>
        <strain evidence="5">RU-SZB3</strain>
    </source>
</reference>
<protein>
    <recommendedName>
        <fullName evidence="4">Protein KTI12 homolog</fullName>
    </recommendedName>
</protein>
<dbReference type="GO" id="GO:0005524">
    <property type="term" value="F:ATP binding"/>
    <property type="evidence" value="ECO:0007669"/>
    <property type="project" value="UniProtKB-KW"/>
</dbReference>
<dbReference type="InterPro" id="IPR013641">
    <property type="entry name" value="KTI12/PSTK"/>
</dbReference>
<keyword evidence="2" id="KW-0067">ATP-binding</keyword>
<proteinExistence type="evidence at transcript level"/>
<accession>A0A4Y7NDK4</accession>
<dbReference type="Gene3D" id="3.40.50.300">
    <property type="entry name" value="P-loop containing nucleotide triphosphate hydrolases"/>
    <property type="match status" value="1"/>
</dbReference>
<sequence length="367" mass="41671">MPLILLTGFPASGKSTRAQQLKEYFSATVGKNVVLLSENEIVKNKHIYSDANKEKELRSTLKSELQRLISQDDVLILDGGNYIKGYRYELYCSSKSNKTTQCTLHIDTSSEQAWKQNLKREENCQYSKENFDALVMRYEAPDGRNRWDSPLFTIQPEDELPFEEIAAALCERKAPAPNQSTQSLPLTSTNFLYELDCVTQEIVNRVVEAQKTSVIGDEVSIPNSTEKFLLKRRYQLSELSRIRRQFISFAKTHPVDDIPRLAAMFFQYLTSHLVTLVDCTISGEKDLAFLSTDAFLLVIEAEENLVPPRILTLRLARFLLRGDGCLGRAEFGGDLGAEALVRATLLAGDNFFLRLRVIIFSLKFVKF</sequence>
<dbReference type="EMBL" id="LR021659">
    <property type="protein sequence ID" value="SVE91278.1"/>
    <property type="molecule type" value="mRNA"/>
</dbReference>
<dbReference type="SUPFAM" id="SSF52540">
    <property type="entry name" value="P-loop containing nucleoside triphosphate hydrolases"/>
    <property type="match status" value="1"/>
</dbReference>
<evidence type="ECO:0000256" key="4">
    <source>
        <dbReference type="ARBA" id="ARBA00026170"/>
    </source>
</evidence>
<comment type="similarity">
    <text evidence="3">Belongs to the KTI12 family.</text>
</comment>
<evidence type="ECO:0000313" key="5">
    <source>
        <dbReference type="EMBL" id="SVE91278.1"/>
    </source>
</evidence>
<dbReference type="InterPro" id="IPR027417">
    <property type="entry name" value="P-loop_NTPase"/>
</dbReference>
<evidence type="ECO:0000256" key="1">
    <source>
        <dbReference type="ARBA" id="ARBA00022741"/>
    </source>
</evidence>
<gene>
    <name evidence="5" type="primary">EOG090X0A11</name>
</gene>
<dbReference type="GO" id="GO:0006357">
    <property type="term" value="P:regulation of transcription by RNA polymerase II"/>
    <property type="evidence" value="ECO:0007669"/>
    <property type="project" value="UniProtKB-ARBA"/>
</dbReference>
<dbReference type="FunFam" id="3.40.50.300:FF:000827">
    <property type="entry name" value="KTI12 chromatin-associated homolog"/>
    <property type="match status" value="1"/>
</dbReference>
<dbReference type="PANTHER" id="PTHR12435">
    <property type="match status" value="1"/>
</dbReference>
<organism evidence="5">
    <name type="scientific">Daphnia sinensis</name>
    <dbReference type="NCBI Taxonomy" id="1820382"/>
    <lineage>
        <taxon>Eukaryota</taxon>
        <taxon>Metazoa</taxon>
        <taxon>Ecdysozoa</taxon>
        <taxon>Arthropoda</taxon>
        <taxon>Crustacea</taxon>
        <taxon>Branchiopoda</taxon>
        <taxon>Diplostraca</taxon>
        <taxon>Cladocera</taxon>
        <taxon>Anomopoda</taxon>
        <taxon>Daphniidae</taxon>
        <taxon>Daphnia</taxon>
        <taxon>Daphnia similis group</taxon>
    </lineage>
</organism>
<evidence type="ECO:0000256" key="2">
    <source>
        <dbReference type="ARBA" id="ARBA00022840"/>
    </source>
</evidence>
<name>A0A4Y7NDK4_9CRUS</name>
<evidence type="ECO:0000256" key="3">
    <source>
        <dbReference type="ARBA" id="ARBA00025768"/>
    </source>
</evidence>
<dbReference type="GO" id="GO:0006400">
    <property type="term" value="P:tRNA modification"/>
    <property type="evidence" value="ECO:0007669"/>
    <property type="project" value="UniProtKB-ARBA"/>
</dbReference>
<dbReference type="AlphaFoldDB" id="A0A4Y7NDK4"/>